<dbReference type="InterPro" id="IPR025302">
    <property type="entry name" value="DrrA1/2-like_C"/>
</dbReference>
<evidence type="ECO:0000313" key="11">
    <source>
        <dbReference type="EMBL" id="GLW63907.1"/>
    </source>
</evidence>
<dbReference type="GO" id="GO:0016887">
    <property type="term" value="F:ATP hydrolysis activity"/>
    <property type="evidence" value="ECO:0007669"/>
    <property type="project" value="InterPro"/>
</dbReference>
<comment type="subcellular location">
    <subcellularLocation>
        <location evidence="1">Cell membrane</location>
        <topology evidence="1">Peripheral membrane protein</topology>
        <orientation evidence="1">Cytoplasmic side</orientation>
    </subcellularLocation>
</comment>
<keyword evidence="2" id="KW-0813">Transport</keyword>
<dbReference type="SUPFAM" id="SSF52540">
    <property type="entry name" value="P-loop containing nucleoside triphosphate hydrolases"/>
    <property type="match status" value="1"/>
</dbReference>
<keyword evidence="4" id="KW-0547">Nucleotide-binding</keyword>
<keyword evidence="5 11" id="KW-0067">ATP-binding</keyword>
<evidence type="ECO:0000256" key="1">
    <source>
        <dbReference type="ARBA" id="ARBA00004413"/>
    </source>
</evidence>
<dbReference type="SMART" id="SM00382">
    <property type="entry name" value="AAA"/>
    <property type="match status" value="1"/>
</dbReference>
<dbReference type="PROSITE" id="PS00211">
    <property type="entry name" value="ABC_TRANSPORTER_1"/>
    <property type="match status" value="1"/>
</dbReference>
<dbReference type="InterPro" id="IPR017871">
    <property type="entry name" value="ABC_transporter-like_CS"/>
</dbReference>
<comment type="similarity">
    <text evidence="9">Belongs to the ABC transporter superfamily. Drug exporter-1 (DrugE1) (TC 3.A.1.105) family.</text>
</comment>
<keyword evidence="7" id="KW-0472">Membrane</keyword>
<evidence type="ECO:0000256" key="2">
    <source>
        <dbReference type="ARBA" id="ARBA00022448"/>
    </source>
</evidence>
<dbReference type="Proteomes" id="UP001165124">
    <property type="component" value="Unassembled WGS sequence"/>
</dbReference>
<protein>
    <submittedName>
        <fullName evidence="11">Daunorubicin resistance protein DrrA family ABC transporter ATP-binding protein</fullName>
    </submittedName>
</protein>
<evidence type="ECO:0000256" key="7">
    <source>
        <dbReference type="ARBA" id="ARBA00023136"/>
    </source>
</evidence>
<dbReference type="Pfam" id="PF00005">
    <property type="entry name" value="ABC_tran"/>
    <property type="match status" value="1"/>
</dbReference>
<proteinExistence type="inferred from homology"/>
<dbReference type="GO" id="GO:0005886">
    <property type="term" value="C:plasma membrane"/>
    <property type="evidence" value="ECO:0007669"/>
    <property type="project" value="UniProtKB-SubCell"/>
</dbReference>
<keyword evidence="6" id="KW-1278">Translocase</keyword>
<dbReference type="InterPro" id="IPR027417">
    <property type="entry name" value="P-loop_NTPase"/>
</dbReference>
<dbReference type="InterPro" id="IPR003593">
    <property type="entry name" value="AAA+_ATPase"/>
</dbReference>
<evidence type="ECO:0000259" key="10">
    <source>
        <dbReference type="PROSITE" id="PS50893"/>
    </source>
</evidence>
<evidence type="ECO:0000256" key="5">
    <source>
        <dbReference type="ARBA" id="ARBA00022840"/>
    </source>
</evidence>
<feature type="domain" description="ABC transporter" evidence="10">
    <location>
        <begin position="8"/>
        <end position="239"/>
    </location>
</feature>
<dbReference type="NCBIfam" id="TIGR01188">
    <property type="entry name" value="drrA"/>
    <property type="match status" value="1"/>
</dbReference>
<reference evidence="11" key="1">
    <citation type="submission" date="2023-02" db="EMBL/GenBank/DDBJ databases">
        <title>Actinomadura rubrobrunea NBRC 14622.</title>
        <authorList>
            <person name="Ichikawa N."/>
            <person name="Sato H."/>
            <person name="Tonouchi N."/>
        </authorList>
    </citation>
    <scope>NUCLEOTIDE SEQUENCE</scope>
    <source>
        <strain evidence="11">NBRC 14622</strain>
    </source>
</reference>
<dbReference type="FunFam" id="3.40.50.300:FF:000589">
    <property type="entry name" value="ABC transporter, ATP-binding subunit"/>
    <property type="match status" value="1"/>
</dbReference>
<dbReference type="GO" id="GO:1900753">
    <property type="term" value="P:doxorubicin transport"/>
    <property type="evidence" value="ECO:0007669"/>
    <property type="project" value="InterPro"/>
</dbReference>
<evidence type="ECO:0000256" key="4">
    <source>
        <dbReference type="ARBA" id="ARBA00022741"/>
    </source>
</evidence>
<dbReference type="Pfam" id="PF13732">
    <property type="entry name" value="DrrA1-3_C"/>
    <property type="match status" value="1"/>
</dbReference>
<organism evidence="11 12">
    <name type="scientific">Actinomadura rubrobrunea</name>
    <dbReference type="NCBI Taxonomy" id="115335"/>
    <lineage>
        <taxon>Bacteria</taxon>
        <taxon>Bacillati</taxon>
        <taxon>Actinomycetota</taxon>
        <taxon>Actinomycetes</taxon>
        <taxon>Streptosporangiales</taxon>
        <taxon>Thermomonosporaceae</taxon>
        <taxon>Actinomadura</taxon>
    </lineage>
</organism>
<dbReference type="InterPro" id="IPR005894">
    <property type="entry name" value="DrrA"/>
</dbReference>
<name>A0A9W6PUL3_9ACTN</name>
<keyword evidence="12" id="KW-1185">Reference proteome</keyword>
<sequence>MSADGLAIEVRNLTKTYPDGVRALDGVTFEVPTGTVFGLLGPNGAGKSTTIKILTTLARPDSGRARVAGRDVVAEPARVRRAIGYVAQQSGCDPADTGRENLMLQGRLYGLGGRALRERADGLLERFGLTDVADRLVKTYSGGMRRKLDVAMGLVHEPRVLFLDEPTTGLDPEARVALWREIGAMARAGITVVLTTHYLEEADELADALAILDRGTVVAQGSPEGLKKALQGDSVQVQLTEPAESRTVKHALADVGGVHDIVVSGREVRARVDAGASSAPAVLSALESADLRVASVTLSAPTLDEVYLRHTGRSFRSAQEGDIT</sequence>
<dbReference type="RefSeq" id="WP_067915611.1">
    <property type="nucleotide sequence ID" value="NZ_BSRZ01000004.1"/>
</dbReference>
<dbReference type="EMBL" id="BSRZ01000004">
    <property type="protein sequence ID" value="GLW63907.1"/>
    <property type="molecule type" value="Genomic_DNA"/>
</dbReference>
<evidence type="ECO:0000256" key="3">
    <source>
        <dbReference type="ARBA" id="ARBA00022475"/>
    </source>
</evidence>
<accession>A0A9W6PUL3</accession>
<gene>
    <name evidence="11" type="ORF">Arub01_21510</name>
</gene>
<dbReference type="PANTHER" id="PTHR43582:SF5">
    <property type="entry name" value="ABC TRANSPORTER"/>
    <property type="match status" value="1"/>
</dbReference>
<dbReference type="InterPro" id="IPR003439">
    <property type="entry name" value="ABC_transporter-like_ATP-bd"/>
</dbReference>
<keyword evidence="3" id="KW-1003">Cell membrane</keyword>
<keyword evidence="8" id="KW-0046">Antibiotic resistance</keyword>
<comment type="caution">
    <text evidence="11">The sequence shown here is derived from an EMBL/GenBank/DDBJ whole genome shotgun (WGS) entry which is preliminary data.</text>
</comment>
<dbReference type="GO" id="GO:0046677">
    <property type="term" value="P:response to antibiotic"/>
    <property type="evidence" value="ECO:0007669"/>
    <property type="project" value="UniProtKB-KW"/>
</dbReference>
<dbReference type="GO" id="GO:0005524">
    <property type="term" value="F:ATP binding"/>
    <property type="evidence" value="ECO:0007669"/>
    <property type="project" value="UniProtKB-KW"/>
</dbReference>
<dbReference type="Gene3D" id="3.40.50.300">
    <property type="entry name" value="P-loop containing nucleotide triphosphate hydrolases"/>
    <property type="match status" value="1"/>
</dbReference>
<dbReference type="PANTHER" id="PTHR43582">
    <property type="entry name" value="LINEARMYCIN RESISTANCE ATP-BINDING PROTEIN LNRL"/>
    <property type="match status" value="1"/>
</dbReference>
<dbReference type="AlphaFoldDB" id="A0A9W6PUL3"/>
<evidence type="ECO:0000256" key="6">
    <source>
        <dbReference type="ARBA" id="ARBA00022967"/>
    </source>
</evidence>
<evidence type="ECO:0000256" key="8">
    <source>
        <dbReference type="ARBA" id="ARBA00023251"/>
    </source>
</evidence>
<dbReference type="GO" id="GO:0043215">
    <property type="term" value="P:daunorubicin transport"/>
    <property type="evidence" value="ECO:0007669"/>
    <property type="project" value="InterPro"/>
</dbReference>
<evidence type="ECO:0000256" key="9">
    <source>
        <dbReference type="ARBA" id="ARBA00049985"/>
    </source>
</evidence>
<evidence type="ECO:0000313" key="12">
    <source>
        <dbReference type="Proteomes" id="UP001165124"/>
    </source>
</evidence>
<dbReference type="PROSITE" id="PS50893">
    <property type="entry name" value="ABC_TRANSPORTER_2"/>
    <property type="match status" value="1"/>
</dbReference>